<organism evidence="2 3">
    <name type="scientific">Lasius platythorax</name>
    <dbReference type="NCBI Taxonomy" id="488582"/>
    <lineage>
        <taxon>Eukaryota</taxon>
        <taxon>Metazoa</taxon>
        <taxon>Ecdysozoa</taxon>
        <taxon>Arthropoda</taxon>
        <taxon>Hexapoda</taxon>
        <taxon>Insecta</taxon>
        <taxon>Pterygota</taxon>
        <taxon>Neoptera</taxon>
        <taxon>Endopterygota</taxon>
        <taxon>Hymenoptera</taxon>
        <taxon>Apocrita</taxon>
        <taxon>Aculeata</taxon>
        <taxon>Formicoidea</taxon>
        <taxon>Formicidae</taxon>
        <taxon>Formicinae</taxon>
        <taxon>Lasius</taxon>
        <taxon>Lasius</taxon>
    </lineage>
</organism>
<reference evidence="2" key="1">
    <citation type="submission" date="2024-04" db="EMBL/GenBank/DDBJ databases">
        <authorList>
            <consortium name="Molecular Ecology Group"/>
        </authorList>
    </citation>
    <scope>NUCLEOTIDE SEQUENCE</scope>
</reference>
<dbReference type="Proteomes" id="UP001497644">
    <property type="component" value="Chromosome 4"/>
</dbReference>
<feature type="compositionally biased region" description="Polar residues" evidence="1">
    <location>
        <begin position="102"/>
        <end position="119"/>
    </location>
</feature>
<dbReference type="EMBL" id="OZ034827">
    <property type="protein sequence ID" value="CAL1683360.1"/>
    <property type="molecule type" value="Genomic_DNA"/>
</dbReference>
<evidence type="ECO:0000256" key="1">
    <source>
        <dbReference type="SAM" id="MobiDB-lite"/>
    </source>
</evidence>
<feature type="region of interest" description="Disordered" evidence="1">
    <location>
        <begin position="102"/>
        <end position="140"/>
    </location>
</feature>
<gene>
    <name evidence="2" type="ORF">LPLAT_LOCUS9101</name>
</gene>
<protein>
    <submittedName>
        <fullName evidence="2">Uncharacterized protein</fullName>
    </submittedName>
</protein>
<feature type="compositionally biased region" description="Basic and acidic residues" evidence="1">
    <location>
        <begin position="120"/>
        <end position="134"/>
    </location>
</feature>
<evidence type="ECO:0000313" key="2">
    <source>
        <dbReference type="EMBL" id="CAL1683360.1"/>
    </source>
</evidence>
<dbReference type="AlphaFoldDB" id="A0AAV2NSA7"/>
<name>A0AAV2NSA7_9HYME</name>
<proteinExistence type="predicted"/>
<accession>A0AAV2NSA7</accession>
<sequence>MNISNGEEAEQQIRDIPFVNHLESERKLDPFDVVYGRELQSPILGDRYQLPDLPTCYVPSTTLDTSLLHIPIYAHLKVYDLKPVRLPETPIILSALHLQFSSEDTAPSKSSKEISSTARISEEDRVSTFRDSTKSAHQNK</sequence>
<evidence type="ECO:0000313" key="3">
    <source>
        <dbReference type="Proteomes" id="UP001497644"/>
    </source>
</evidence>
<keyword evidence="3" id="KW-1185">Reference proteome</keyword>